<evidence type="ECO:0000259" key="10">
    <source>
        <dbReference type="PROSITE" id="PS50926"/>
    </source>
</evidence>
<dbReference type="SFLD" id="SFLDS00029">
    <property type="entry name" value="Radical_SAM"/>
    <property type="match status" value="1"/>
</dbReference>
<dbReference type="GO" id="GO:0005829">
    <property type="term" value="C:cytosol"/>
    <property type="evidence" value="ECO:0007669"/>
    <property type="project" value="TreeGrafter"/>
</dbReference>
<dbReference type="PANTHER" id="PTHR43020">
    <property type="entry name" value="CDK5 REGULATORY SUBUNIT-ASSOCIATED PROTEIN 1"/>
    <property type="match status" value="1"/>
</dbReference>
<dbReference type="Pfam" id="PF00919">
    <property type="entry name" value="UPF0004"/>
    <property type="match status" value="1"/>
</dbReference>
<protein>
    <recommendedName>
        <fullName evidence="9">CDK5RAP1-like protein</fullName>
    </recommendedName>
</protein>
<dbReference type="SFLD" id="SFLDF00273">
    <property type="entry name" value="(dimethylallyl)adenosine_tRNA"/>
    <property type="match status" value="1"/>
</dbReference>
<dbReference type="InterPro" id="IPR006638">
    <property type="entry name" value="Elp3/MiaA/NifB-like_rSAM"/>
</dbReference>
<organism evidence="13 14">
    <name type="scientific">Ladona fulva</name>
    <name type="common">Scarce chaser dragonfly</name>
    <name type="synonym">Libellula fulva</name>
    <dbReference type="NCBI Taxonomy" id="123851"/>
    <lineage>
        <taxon>Eukaryota</taxon>
        <taxon>Metazoa</taxon>
        <taxon>Ecdysozoa</taxon>
        <taxon>Arthropoda</taxon>
        <taxon>Hexapoda</taxon>
        <taxon>Insecta</taxon>
        <taxon>Pterygota</taxon>
        <taxon>Palaeoptera</taxon>
        <taxon>Odonata</taxon>
        <taxon>Epiprocta</taxon>
        <taxon>Anisoptera</taxon>
        <taxon>Libelluloidea</taxon>
        <taxon>Libellulidae</taxon>
        <taxon>Ladona</taxon>
    </lineage>
</organism>
<dbReference type="PROSITE" id="PS01278">
    <property type="entry name" value="MTTASE_RADICAL"/>
    <property type="match status" value="1"/>
</dbReference>
<dbReference type="GO" id="GO:0060255">
    <property type="term" value="P:regulation of macromolecule metabolic process"/>
    <property type="evidence" value="ECO:0007669"/>
    <property type="project" value="UniProtKB-ARBA"/>
</dbReference>
<comment type="function">
    <text evidence="8">Potential regulator of CDK5 activity.</text>
</comment>
<keyword evidence="7" id="KW-0411">Iron-sulfur</keyword>
<feature type="domain" description="TRAM" evidence="10">
    <location>
        <begin position="513"/>
        <end position="588"/>
    </location>
</feature>
<dbReference type="GO" id="GO:0051539">
    <property type="term" value="F:4 iron, 4 sulfur cluster binding"/>
    <property type="evidence" value="ECO:0007669"/>
    <property type="project" value="UniProtKB-KW"/>
</dbReference>
<dbReference type="PROSITE" id="PS51449">
    <property type="entry name" value="MTTASE_N"/>
    <property type="match status" value="1"/>
</dbReference>
<feature type="domain" description="Radical SAM core" evidence="12">
    <location>
        <begin position="253"/>
        <end position="512"/>
    </location>
</feature>
<dbReference type="InterPro" id="IPR013848">
    <property type="entry name" value="Methylthiotransferase_N"/>
</dbReference>
<comment type="similarity">
    <text evidence="2">Belongs to the methylthiotransferase family. MiaB subfamily.</text>
</comment>
<dbReference type="GO" id="GO:0046872">
    <property type="term" value="F:metal ion binding"/>
    <property type="evidence" value="ECO:0007669"/>
    <property type="project" value="UniProtKB-KW"/>
</dbReference>
<reference evidence="13" key="2">
    <citation type="submission" date="2017-10" db="EMBL/GenBank/DDBJ databases">
        <title>Ladona fulva Genome sequencing and assembly.</title>
        <authorList>
            <person name="Murali S."/>
            <person name="Richards S."/>
            <person name="Bandaranaike D."/>
            <person name="Bellair M."/>
            <person name="Blankenburg K."/>
            <person name="Chao H."/>
            <person name="Dinh H."/>
            <person name="Doddapaneni H."/>
            <person name="Dugan-Rocha S."/>
            <person name="Elkadiri S."/>
            <person name="Gnanaolivu R."/>
            <person name="Hernandez B."/>
            <person name="Skinner E."/>
            <person name="Javaid M."/>
            <person name="Lee S."/>
            <person name="Li M."/>
            <person name="Ming W."/>
            <person name="Munidasa M."/>
            <person name="Muniz J."/>
            <person name="Nguyen L."/>
            <person name="Hughes D."/>
            <person name="Osuji N."/>
            <person name="Pu L.-L."/>
            <person name="Puazo M."/>
            <person name="Qu C."/>
            <person name="Quiroz J."/>
            <person name="Raj R."/>
            <person name="Weissenberger G."/>
            <person name="Xin Y."/>
            <person name="Zou X."/>
            <person name="Han Y."/>
            <person name="Worley K."/>
            <person name="Muzny D."/>
            <person name="Gibbs R."/>
        </authorList>
    </citation>
    <scope>NUCLEOTIDE SEQUENCE</scope>
    <source>
        <strain evidence="13">Sampled in the wild</strain>
    </source>
</reference>
<dbReference type="SFLD" id="SFLDG01082">
    <property type="entry name" value="B12-binding_domain_containing"/>
    <property type="match status" value="1"/>
</dbReference>
<dbReference type="SUPFAM" id="SSF102114">
    <property type="entry name" value="Radical SAM enzymes"/>
    <property type="match status" value="1"/>
</dbReference>
<dbReference type="PROSITE" id="PS51918">
    <property type="entry name" value="RADICAL_SAM"/>
    <property type="match status" value="1"/>
</dbReference>
<dbReference type="InterPro" id="IPR020612">
    <property type="entry name" value="Methylthiotransferase_CS"/>
</dbReference>
<evidence type="ECO:0000313" key="14">
    <source>
        <dbReference type="Proteomes" id="UP000792457"/>
    </source>
</evidence>
<evidence type="ECO:0000259" key="11">
    <source>
        <dbReference type="PROSITE" id="PS51449"/>
    </source>
</evidence>
<evidence type="ECO:0000256" key="1">
    <source>
        <dbReference type="ARBA" id="ARBA00001966"/>
    </source>
</evidence>
<dbReference type="SFLD" id="SFLDF00413">
    <property type="entry name" value="CDK5RAP1"/>
    <property type="match status" value="1"/>
</dbReference>
<dbReference type="FunFam" id="3.80.30.20:FF:000003">
    <property type="entry name" value="CDK5 regulatory subunit-associated protein 1"/>
    <property type="match status" value="1"/>
</dbReference>
<dbReference type="Proteomes" id="UP000792457">
    <property type="component" value="Unassembled WGS sequence"/>
</dbReference>
<dbReference type="SMART" id="SM00729">
    <property type="entry name" value="Elp3"/>
    <property type="match status" value="1"/>
</dbReference>
<dbReference type="SFLD" id="SFLDG01061">
    <property type="entry name" value="methylthiotransferase"/>
    <property type="match status" value="1"/>
</dbReference>
<dbReference type="InterPro" id="IPR038135">
    <property type="entry name" value="Methylthiotransferase_N_sf"/>
</dbReference>
<dbReference type="GO" id="GO:0005739">
    <property type="term" value="C:mitochondrion"/>
    <property type="evidence" value="ECO:0007669"/>
    <property type="project" value="TreeGrafter"/>
</dbReference>
<keyword evidence="3" id="KW-0004">4Fe-4S</keyword>
<evidence type="ECO:0000256" key="5">
    <source>
        <dbReference type="ARBA" id="ARBA00022723"/>
    </source>
</evidence>
<dbReference type="InterPro" id="IPR023404">
    <property type="entry name" value="rSAM_horseshoe"/>
</dbReference>
<dbReference type="InterPro" id="IPR005839">
    <property type="entry name" value="Methylthiotransferase"/>
</dbReference>
<gene>
    <name evidence="13" type="ORF">J437_LFUL013059</name>
</gene>
<keyword evidence="5" id="KW-0479">Metal-binding</keyword>
<dbReference type="GO" id="GO:0080090">
    <property type="term" value="P:regulation of primary metabolic process"/>
    <property type="evidence" value="ECO:0007669"/>
    <property type="project" value="UniProtKB-ARBA"/>
</dbReference>
<dbReference type="Gene3D" id="3.40.50.12160">
    <property type="entry name" value="Methylthiotransferase, N-terminal domain"/>
    <property type="match status" value="1"/>
</dbReference>
<dbReference type="GO" id="GO:0035597">
    <property type="term" value="F:tRNA-2-methylthio-N(6)-dimethylallyladenosine(37) synthase activity"/>
    <property type="evidence" value="ECO:0007669"/>
    <property type="project" value="TreeGrafter"/>
</dbReference>
<comment type="cofactor">
    <cofactor evidence="1">
        <name>[4Fe-4S] cluster</name>
        <dbReference type="ChEBI" id="CHEBI:49883"/>
    </cofactor>
</comment>
<dbReference type="InterPro" id="IPR006463">
    <property type="entry name" value="MiaB_methiolase"/>
</dbReference>
<accession>A0A8K0P873</accession>
<dbReference type="PROSITE" id="PS50926">
    <property type="entry name" value="TRAM"/>
    <property type="match status" value="1"/>
</dbReference>
<evidence type="ECO:0000256" key="4">
    <source>
        <dbReference type="ARBA" id="ARBA00022691"/>
    </source>
</evidence>
<dbReference type="InterPro" id="IPR007197">
    <property type="entry name" value="rSAM"/>
</dbReference>
<dbReference type="Gene3D" id="3.80.30.20">
    <property type="entry name" value="tm_1862 like domain"/>
    <property type="match status" value="1"/>
</dbReference>
<evidence type="ECO:0000259" key="12">
    <source>
        <dbReference type="PROSITE" id="PS51918"/>
    </source>
</evidence>
<dbReference type="EMBL" id="KZ308796">
    <property type="protein sequence ID" value="KAG8234319.1"/>
    <property type="molecule type" value="Genomic_DNA"/>
</dbReference>
<reference evidence="13" key="1">
    <citation type="submission" date="2013-04" db="EMBL/GenBank/DDBJ databases">
        <authorList>
            <person name="Qu J."/>
            <person name="Murali S.C."/>
            <person name="Bandaranaike D."/>
            <person name="Bellair M."/>
            <person name="Blankenburg K."/>
            <person name="Chao H."/>
            <person name="Dinh H."/>
            <person name="Doddapaneni H."/>
            <person name="Downs B."/>
            <person name="Dugan-Rocha S."/>
            <person name="Elkadiri S."/>
            <person name="Gnanaolivu R.D."/>
            <person name="Hernandez B."/>
            <person name="Javaid M."/>
            <person name="Jayaseelan J.C."/>
            <person name="Lee S."/>
            <person name="Li M."/>
            <person name="Ming W."/>
            <person name="Munidasa M."/>
            <person name="Muniz J."/>
            <person name="Nguyen L."/>
            <person name="Ongeri F."/>
            <person name="Osuji N."/>
            <person name="Pu L.-L."/>
            <person name="Puazo M."/>
            <person name="Qu C."/>
            <person name="Quiroz J."/>
            <person name="Raj R."/>
            <person name="Weissenberger G."/>
            <person name="Xin Y."/>
            <person name="Zou X."/>
            <person name="Han Y."/>
            <person name="Richards S."/>
            <person name="Worley K."/>
            <person name="Muzny D."/>
            <person name="Gibbs R."/>
        </authorList>
    </citation>
    <scope>NUCLEOTIDE SEQUENCE</scope>
    <source>
        <strain evidence="13">Sampled in the wild</strain>
    </source>
</reference>
<keyword evidence="4" id="KW-0949">S-adenosyl-L-methionine</keyword>
<evidence type="ECO:0000256" key="6">
    <source>
        <dbReference type="ARBA" id="ARBA00023004"/>
    </source>
</evidence>
<feature type="domain" description="MTTase N-terminal" evidence="11">
    <location>
        <begin position="107"/>
        <end position="229"/>
    </location>
</feature>
<dbReference type="NCBIfam" id="TIGR00089">
    <property type="entry name" value="MiaB/RimO family radical SAM methylthiotransferase"/>
    <property type="match status" value="1"/>
</dbReference>
<sequence>MALRILDRFFLLNKNILEINVCHGRCGFGDVSNLRKLCDKNVPEISRSSANSHTNLLAIGETDKRNSLKSKLSKGPGIEHFMGHCKKVEDEVTSYYLSDDHFSGKLRKVYFDVYGCQMNVNDTEVVWSILKKNEFLRTESLEDADVVLIITCAIREGAEDKIWNKLNYLKGLKNARRKLKTKPHMRIGVLGCMAERLKERLIEKEQAVDIVAGPDSYRDLPRLLALTEDNQKAINVLLSLDETYADVIPVRLNQNSVTAFVSVMRGCDNMCTYCIVPFTRGRERSRPIASILDEVKQLSDEGVKEITLLGCQNVNSYRDMSAFSTQMSSTTTTRVREGFQTVYKPKKGGLRFAELLDKVSSINPEMRIRFTSPHPKDFPDEVLHVIRDRANVCKNLHLPAQSGSSAVLERMGRGYTREAYLDLIEHVWNVIPHVTISSDFICGFCGETDEEFSQTIDLMSKVKYNMAYMFPYSMREKTRAYHRLKDDVPLEVKLRRLEEMVSCFRKIAETLNKDKIGHVDLVLVEGESKRSQLDLAGRNDGNTKVIFPADKIPVGPHSCEVKPVEKGDYVAVLITDATSQILKGTALYHTTLQQFNSLRGK</sequence>
<evidence type="ECO:0000256" key="3">
    <source>
        <dbReference type="ARBA" id="ARBA00022485"/>
    </source>
</evidence>
<evidence type="ECO:0000313" key="13">
    <source>
        <dbReference type="EMBL" id="KAG8234319.1"/>
    </source>
</evidence>
<dbReference type="Pfam" id="PF01938">
    <property type="entry name" value="TRAM"/>
    <property type="match status" value="1"/>
</dbReference>
<dbReference type="PANTHER" id="PTHR43020:SF2">
    <property type="entry name" value="MITOCHONDRIAL TRNA METHYLTHIOTRANSFERASE CDK5RAP1"/>
    <property type="match status" value="1"/>
</dbReference>
<dbReference type="FunFam" id="3.40.50.12160:FF:000003">
    <property type="entry name" value="CDK5 regulatory subunit-associated protein 1"/>
    <property type="match status" value="1"/>
</dbReference>
<evidence type="ECO:0000256" key="8">
    <source>
        <dbReference type="ARBA" id="ARBA00053923"/>
    </source>
</evidence>
<evidence type="ECO:0000256" key="9">
    <source>
        <dbReference type="ARBA" id="ARBA00074452"/>
    </source>
</evidence>
<name>A0A8K0P873_LADFU</name>
<dbReference type="InterPro" id="IPR058240">
    <property type="entry name" value="rSAM_sf"/>
</dbReference>
<dbReference type="OrthoDB" id="190098at2759"/>
<dbReference type="InterPro" id="IPR002792">
    <property type="entry name" value="TRAM_dom"/>
</dbReference>
<dbReference type="AlphaFoldDB" id="A0A8K0P873"/>
<proteinExistence type="inferred from homology"/>
<keyword evidence="6" id="KW-0408">Iron</keyword>
<dbReference type="Pfam" id="PF04055">
    <property type="entry name" value="Radical_SAM"/>
    <property type="match status" value="1"/>
</dbReference>
<evidence type="ECO:0000256" key="7">
    <source>
        <dbReference type="ARBA" id="ARBA00023014"/>
    </source>
</evidence>
<keyword evidence="14" id="KW-1185">Reference proteome</keyword>
<evidence type="ECO:0000256" key="2">
    <source>
        <dbReference type="ARBA" id="ARBA00009815"/>
    </source>
</evidence>
<comment type="caution">
    <text evidence="13">The sequence shown here is derived from an EMBL/GenBank/DDBJ whole genome shotgun (WGS) entry which is preliminary data.</text>
</comment>